<comment type="caution">
    <text evidence="1">The sequence shown here is derived from an EMBL/GenBank/DDBJ whole genome shotgun (WGS) entry which is preliminary data.</text>
</comment>
<proteinExistence type="predicted"/>
<evidence type="ECO:0000313" key="2">
    <source>
        <dbReference type="Proteomes" id="UP001230649"/>
    </source>
</evidence>
<accession>A0ACC2WZT2</accession>
<organism evidence="1 2">
    <name type="scientific">Naganishia adeliensis</name>
    <dbReference type="NCBI Taxonomy" id="92952"/>
    <lineage>
        <taxon>Eukaryota</taxon>
        <taxon>Fungi</taxon>
        <taxon>Dikarya</taxon>
        <taxon>Basidiomycota</taxon>
        <taxon>Agaricomycotina</taxon>
        <taxon>Tremellomycetes</taxon>
        <taxon>Filobasidiales</taxon>
        <taxon>Filobasidiaceae</taxon>
        <taxon>Naganishia</taxon>
    </lineage>
</organism>
<keyword evidence="2" id="KW-1185">Reference proteome</keyword>
<reference evidence="1" key="1">
    <citation type="submission" date="2023-04" db="EMBL/GenBank/DDBJ databases">
        <title>Draft Genome sequencing of Naganishia species isolated from polar environments using Oxford Nanopore Technology.</title>
        <authorList>
            <person name="Leo P."/>
            <person name="Venkateswaran K."/>
        </authorList>
    </citation>
    <scope>NUCLEOTIDE SEQUENCE</scope>
    <source>
        <strain evidence="1">MNA-CCFEE 5262</strain>
    </source>
</reference>
<dbReference type="EMBL" id="JASBWS010000004">
    <property type="protein sequence ID" value="KAJ9116042.1"/>
    <property type="molecule type" value="Genomic_DNA"/>
</dbReference>
<dbReference type="Proteomes" id="UP001230649">
    <property type="component" value="Unassembled WGS sequence"/>
</dbReference>
<protein>
    <submittedName>
        <fullName evidence="1">Uncharacterized protein</fullName>
    </submittedName>
</protein>
<name>A0ACC2WZT2_9TREE</name>
<evidence type="ECO:0000313" key="1">
    <source>
        <dbReference type="EMBL" id="KAJ9116042.1"/>
    </source>
</evidence>
<sequence>MGLLSSSNPAKKALKDLARTEKDEHRAQKVRHAALLVILRKAYIMCKARDKTIRRHAKAERKEDKMAEKMNRVAFKHETALSREKKLAQDIQVREQLRTRLEQDIATKRQAFERVTQRHYVTDIERTERRQDLDTHAIPPYAPEATHVGAVHGESWMTTAAGSSAEPPRYIAAKPATEKD</sequence>
<gene>
    <name evidence="1" type="ORF">QFC20_000712</name>
</gene>